<keyword evidence="6" id="KW-0695">RNA-directed DNA polymerase</keyword>
<dbReference type="SUPFAM" id="SSF50494">
    <property type="entry name" value="Trypsin-like serine proteases"/>
    <property type="match status" value="1"/>
</dbReference>
<evidence type="ECO:0000256" key="1">
    <source>
        <dbReference type="ARBA" id="ARBA00012493"/>
    </source>
</evidence>
<dbReference type="GO" id="GO:0003964">
    <property type="term" value="F:RNA-directed DNA polymerase activity"/>
    <property type="evidence" value="ECO:0007669"/>
    <property type="project" value="UniProtKB-KW"/>
</dbReference>
<evidence type="ECO:0000256" key="2">
    <source>
        <dbReference type="ARBA" id="ARBA00022679"/>
    </source>
</evidence>
<dbReference type="PROSITE" id="PS50878">
    <property type="entry name" value="RT_POL"/>
    <property type="match status" value="1"/>
</dbReference>
<dbReference type="GO" id="GO:0003723">
    <property type="term" value="F:RNA binding"/>
    <property type="evidence" value="ECO:0007669"/>
    <property type="project" value="InterPro"/>
</dbReference>
<evidence type="ECO:0000256" key="5">
    <source>
        <dbReference type="ARBA" id="ARBA00022842"/>
    </source>
</evidence>
<dbReference type="InterPro" id="IPR043504">
    <property type="entry name" value="Peptidase_S1_PA_chymotrypsin"/>
</dbReference>
<dbReference type="PRINTS" id="PR00866">
    <property type="entry name" value="RNADNAPOLMS"/>
</dbReference>
<name>A0A1I5N2L0_9SPHN</name>
<dbReference type="Gene3D" id="2.40.10.10">
    <property type="entry name" value="Trypsin-like serine proteases"/>
    <property type="match status" value="2"/>
</dbReference>
<comment type="similarity">
    <text evidence="8">Belongs to the bacterial reverse transcriptase family.</text>
</comment>
<dbReference type="InterPro" id="IPR000477">
    <property type="entry name" value="RT_dom"/>
</dbReference>
<protein>
    <recommendedName>
        <fullName evidence="1">RNA-directed DNA polymerase</fullName>
        <ecNumber evidence="1">2.7.7.49</ecNumber>
    </recommendedName>
</protein>
<dbReference type="Pfam" id="PF00078">
    <property type="entry name" value="RVT_1"/>
    <property type="match status" value="1"/>
</dbReference>
<keyword evidence="3" id="KW-0548">Nucleotidyltransferase</keyword>
<keyword evidence="12" id="KW-1185">Reference proteome</keyword>
<evidence type="ECO:0000256" key="9">
    <source>
        <dbReference type="ARBA" id="ARBA00048173"/>
    </source>
</evidence>
<sequence>MTNGWLGFGIPTSIHLPIPPELSSKTALLSYLGVSPAEMKKIWYHREKMYHCFDVAKKSGKPRLINAPDRRLKFLQRRIANLLDQLYRVRNPVHGYVQGKSVKSNATSHLKQRFILNLDIRDFFGSISERRVFGVLHAIGVPRDAAETVARICCYSGHLPQGGPASPVLSNMVCFRLDRALLKLAKDSKCIYTRYADDISLSSLRPLTALFDGTLPTTGRVDPELLSAALQAAFTSNGFALNPEKIHYADRHSRRVVTGLKVNEGLNVDRRFVRNIRAALYEVEKDAVAAQARYAADFGGKADISSHLKGKIAWLGNVKGLADPVYRALALRFNTAFPKRAIKVQPTRHERLDRSVWVIEHHLNDIEKYAQGSVFFLAGVGLVTAAHCVAGVKDAIVHHPSRPSNKFKVSVAHYSKHRDLAILTHSIPATDFYELSKSAAAAVTGDPIVAIGYPDFSPADKVNFREGTVSSTTVKSLINLLEVNFKFIQGMSGGPVINSNDEVVGIVHKGGPKEKRDFAIVIEEFDSWNAAGLPSDY</sequence>
<evidence type="ECO:0000256" key="8">
    <source>
        <dbReference type="ARBA" id="ARBA00034120"/>
    </source>
</evidence>
<dbReference type="PANTHER" id="PTHR34047:SF7">
    <property type="entry name" value="RNA-DIRECTED DNA POLYMERASE"/>
    <property type="match status" value="1"/>
</dbReference>
<dbReference type="AlphaFoldDB" id="A0A1I5N2L0"/>
<evidence type="ECO:0000256" key="3">
    <source>
        <dbReference type="ARBA" id="ARBA00022695"/>
    </source>
</evidence>
<dbReference type="PANTHER" id="PTHR34047">
    <property type="entry name" value="NUCLEAR INTRON MATURASE 1, MITOCHONDRIAL-RELATED"/>
    <property type="match status" value="1"/>
</dbReference>
<dbReference type="InterPro" id="IPR051083">
    <property type="entry name" value="GrpII_Intron_Splice-Mob/Def"/>
</dbReference>
<evidence type="ECO:0000313" key="11">
    <source>
        <dbReference type="EMBL" id="SFP16135.1"/>
    </source>
</evidence>
<dbReference type="InterPro" id="IPR009003">
    <property type="entry name" value="Peptidase_S1_PA"/>
</dbReference>
<dbReference type="RefSeq" id="WP_090480040.1">
    <property type="nucleotide sequence ID" value="NZ_FOWZ01000002.1"/>
</dbReference>
<dbReference type="Proteomes" id="UP000199331">
    <property type="component" value="Unassembled WGS sequence"/>
</dbReference>
<proteinExistence type="inferred from homology"/>
<dbReference type="STRING" id="604088.SAMN04488060_1752"/>
<dbReference type="SUPFAM" id="SSF56672">
    <property type="entry name" value="DNA/RNA polymerases"/>
    <property type="match status" value="1"/>
</dbReference>
<comment type="catalytic activity">
    <reaction evidence="9">
        <text>DNA(n) + a 2'-deoxyribonucleoside 5'-triphosphate = DNA(n+1) + diphosphate</text>
        <dbReference type="Rhea" id="RHEA:22508"/>
        <dbReference type="Rhea" id="RHEA-COMP:17339"/>
        <dbReference type="Rhea" id="RHEA-COMP:17340"/>
        <dbReference type="ChEBI" id="CHEBI:33019"/>
        <dbReference type="ChEBI" id="CHEBI:61560"/>
        <dbReference type="ChEBI" id="CHEBI:173112"/>
        <dbReference type="EC" id="2.7.7.49"/>
    </reaction>
</comment>
<dbReference type="Pfam" id="PF13365">
    <property type="entry name" value="Trypsin_2"/>
    <property type="match status" value="1"/>
</dbReference>
<dbReference type="GO" id="GO:0046872">
    <property type="term" value="F:metal ion binding"/>
    <property type="evidence" value="ECO:0007669"/>
    <property type="project" value="UniProtKB-KW"/>
</dbReference>
<evidence type="ECO:0000256" key="4">
    <source>
        <dbReference type="ARBA" id="ARBA00022723"/>
    </source>
</evidence>
<dbReference type="InterPro" id="IPR000123">
    <property type="entry name" value="Reverse_transcriptase_msDNA"/>
</dbReference>
<reference evidence="12" key="1">
    <citation type="submission" date="2016-10" db="EMBL/GenBank/DDBJ databases">
        <authorList>
            <person name="Varghese N."/>
            <person name="Submissions S."/>
        </authorList>
    </citation>
    <scope>NUCLEOTIDE SEQUENCE [LARGE SCALE GENOMIC DNA]</scope>
    <source>
        <strain evidence="12">CGMCC 1.7715</strain>
    </source>
</reference>
<organism evidence="11 12">
    <name type="scientific">Qipengyuania nanhaisediminis</name>
    <dbReference type="NCBI Taxonomy" id="604088"/>
    <lineage>
        <taxon>Bacteria</taxon>
        <taxon>Pseudomonadati</taxon>
        <taxon>Pseudomonadota</taxon>
        <taxon>Alphaproteobacteria</taxon>
        <taxon>Sphingomonadales</taxon>
        <taxon>Erythrobacteraceae</taxon>
        <taxon>Qipengyuania</taxon>
    </lineage>
</organism>
<evidence type="ECO:0000313" key="12">
    <source>
        <dbReference type="Proteomes" id="UP000199331"/>
    </source>
</evidence>
<keyword evidence="2" id="KW-0808">Transferase</keyword>
<dbReference type="InterPro" id="IPR043502">
    <property type="entry name" value="DNA/RNA_pol_sf"/>
</dbReference>
<dbReference type="OrthoDB" id="7055795at2"/>
<dbReference type="EMBL" id="FOWZ01000002">
    <property type="protein sequence ID" value="SFP16135.1"/>
    <property type="molecule type" value="Genomic_DNA"/>
</dbReference>
<evidence type="ECO:0000256" key="6">
    <source>
        <dbReference type="ARBA" id="ARBA00022918"/>
    </source>
</evidence>
<evidence type="ECO:0000256" key="7">
    <source>
        <dbReference type="ARBA" id="ARBA00023118"/>
    </source>
</evidence>
<keyword evidence="5" id="KW-0460">Magnesium</keyword>
<keyword evidence="7" id="KW-0051">Antiviral defense</keyword>
<feature type="domain" description="Reverse transcriptase" evidence="10">
    <location>
        <begin position="36"/>
        <end position="262"/>
    </location>
</feature>
<gene>
    <name evidence="11" type="ORF">SAMN04488060_1752</name>
</gene>
<accession>A0A1I5N2L0</accession>
<dbReference type="EC" id="2.7.7.49" evidence="1"/>
<evidence type="ECO:0000259" key="10">
    <source>
        <dbReference type="PROSITE" id="PS50878"/>
    </source>
</evidence>
<dbReference type="CDD" id="cd03487">
    <property type="entry name" value="RT_Bac_retron_II"/>
    <property type="match status" value="1"/>
</dbReference>
<keyword evidence="4" id="KW-0479">Metal-binding</keyword>
<dbReference type="GO" id="GO:0051607">
    <property type="term" value="P:defense response to virus"/>
    <property type="evidence" value="ECO:0007669"/>
    <property type="project" value="UniProtKB-KW"/>
</dbReference>